<dbReference type="PANTHER" id="PTHR28524:SF3">
    <property type="entry name" value="SUCCINATE DEHYDROGENASE ASSEMBLY FACTOR 4, MITOCHONDRIAL"/>
    <property type="match status" value="1"/>
</dbReference>
<dbReference type="RefSeq" id="WP_082161103.1">
    <property type="nucleotide sequence ID" value="NZ_CBTJ020000027.1"/>
</dbReference>
<feature type="compositionally biased region" description="Low complexity" evidence="2">
    <location>
        <begin position="1"/>
        <end position="18"/>
    </location>
</feature>
<evidence type="ECO:0000256" key="2">
    <source>
        <dbReference type="SAM" id="MobiDB-lite"/>
    </source>
</evidence>
<accession>W6M2W6</accession>
<evidence type="ECO:0008006" key="5">
    <source>
        <dbReference type="Google" id="ProtNLM"/>
    </source>
</evidence>
<keyword evidence="4" id="KW-1185">Reference proteome</keyword>
<organism evidence="3 4">
    <name type="scientific">Candidatus Competibacter denitrificans Run_A_D11</name>
    <dbReference type="NCBI Taxonomy" id="1400863"/>
    <lineage>
        <taxon>Bacteria</taxon>
        <taxon>Pseudomonadati</taxon>
        <taxon>Pseudomonadota</taxon>
        <taxon>Gammaproteobacteria</taxon>
        <taxon>Candidatus Competibacteraceae</taxon>
        <taxon>Candidatus Competibacter</taxon>
    </lineage>
</organism>
<dbReference type="EMBL" id="CBTJ020000027">
    <property type="protein sequence ID" value="CDI01872.1"/>
    <property type="molecule type" value="Genomic_DNA"/>
</dbReference>
<gene>
    <name evidence="3" type="ORF">BN873_210093</name>
</gene>
<evidence type="ECO:0000313" key="4">
    <source>
        <dbReference type="Proteomes" id="UP000035760"/>
    </source>
</evidence>
<dbReference type="PANTHER" id="PTHR28524">
    <property type="entry name" value="SUCCINATE DEHYDROGENASE ASSEMBLY FACTOR 4, MITOCHONDRIAL"/>
    <property type="match status" value="1"/>
</dbReference>
<reference evidence="3" key="1">
    <citation type="submission" date="2013-07" db="EMBL/GenBank/DDBJ databases">
        <authorList>
            <person name="McIlroy S."/>
        </authorList>
    </citation>
    <scope>NUCLEOTIDE SEQUENCE [LARGE SCALE GENOMIC DNA]</scope>
    <source>
        <strain evidence="3">Run_A_D11</strain>
    </source>
</reference>
<feature type="compositionally biased region" description="Basic and acidic residues" evidence="2">
    <location>
        <begin position="43"/>
        <end position="56"/>
    </location>
</feature>
<feature type="region of interest" description="Disordered" evidence="2">
    <location>
        <begin position="1"/>
        <end position="56"/>
    </location>
</feature>
<dbReference type="Proteomes" id="UP000035760">
    <property type="component" value="Unassembled WGS sequence"/>
</dbReference>
<dbReference type="AlphaFoldDB" id="W6M2W6"/>
<comment type="caution">
    <text evidence="3">The sequence shown here is derived from an EMBL/GenBank/DDBJ whole genome shotgun (WGS) entry which is preliminary data.</text>
</comment>
<dbReference type="Pfam" id="PF07896">
    <property type="entry name" value="DUF1674"/>
    <property type="match status" value="1"/>
</dbReference>
<reference evidence="3" key="2">
    <citation type="submission" date="2014-03" db="EMBL/GenBank/DDBJ databases">
        <title>Candidatus Competibacter-lineage genomes retrieved from metagenomes reveal functional metabolic diversity.</title>
        <authorList>
            <person name="McIlroy S.J."/>
            <person name="Albertsen M."/>
            <person name="Andresen E.K."/>
            <person name="Saunders A.M."/>
            <person name="Kristiansen R."/>
            <person name="Stokholm-Bjerregaard M."/>
            <person name="Nielsen K.L."/>
            <person name="Nielsen P.H."/>
        </authorList>
    </citation>
    <scope>NUCLEOTIDE SEQUENCE</scope>
    <source>
        <strain evidence="3">Run_A_D11</strain>
    </source>
</reference>
<protein>
    <recommendedName>
        <fullName evidence="5">DUF1674 domain-containing protein</fullName>
    </recommendedName>
</protein>
<dbReference type="InterPro" id="IPR012875">
    <property type="entry name" value="SDHF4"/>
</dbReference>
<evidence type="ECO:0000256" key="1">
    <source>
        <dbReference type="ARBA" id="ARBA00005701"/>
    </source>
</evidence>
<comment type="similarity">
    <text evidence="1">Belongs to the SDHAF4 family.</text>
</comment>
<sequence length="56" mass="6128">MNKNDTQTTLPPQSSPTPAGSQPPQQPDKPKEYGGPKGPEPTRYGDWEKAGRCIDF</sequence>
<dbReference type="STRING" id="1400863.BN873_210093"/>
<name>W6M2W6_9GAMM</name>
<proteinExistence type="inferred from homology"/>
<evidence type="ECO:0000313" key="3">
    <source>
        <dbReference type="EMBL" id="CDI01872.1"/>
    </source>
</evidence>